<protein>
    <submittedName>
        <fullName evidence="1">CLUMA_CG007181, isoform A</fullName>
    </submittedName>
</protein>
<reference evidence="1 2" key="1">
    <citation type="submission" date="2015-04" db="EMBL/GenBank/DDBJ databases">
        <authorList>
            <person name="Syromyatnikov M.Y."/>
            <person name="Popov V.N."/>
        </authorList>
    </citation>
    <scope>NUCLEOTIDE SEQUENCE [LARGE SCALE GENOMIC DNA]</scope>
</reference>
<dbReference type="AlphaFoldDB" id="A0A1J1I239"/>
<keyword evidence="2" id="KW-1185">Reference proteome</keyword>
<dbReference type="EMBL" id="CVRI01000037">
    <property type="protein sequence ID" value="CRK93652.1"/>
    <property type="molecule type" value="Genomic_DNA"/>
</dbReference>
<name>A0A1J1I239_9DIPT</name>
<gene>
    <name evidence="1" type="ORF">CLUMA_CG007181</name>
</gene>
<evidence type="ECO:0000313" key="1">
    <source>
        <dbReference type="EMBL" id="CRK93652.1"/>
    </source>
</evidence>
<organism evidence="1 2">
    <name type="scientific">Clunio marinus</name>
    <dbReference type="NCBI Taxonomy" id="568069"/>
    <lineage>
        <taxon>Eukaryota</taxon>
        <taxon>Metazoa</taxon>
        <taxon>Ecdysozoa</taxon>
        <taxon>Arthropoda</taxon>
        <taxon>Hexapoda</taxon>
        <taxon>Insecta</taxon>
        <taxon>Pterygota</taxon>
        <taxon>Neoptera</taxon>
        <taxon>Endopterygota</taxon>
        <taxon>Diptera</taxon>
        <taxon>Nematocera</taxon>
        <taxon>Chironomoidea</taxon>
        <taxon>Chironomidae</taxon>
        <taxon>Clunio</taxon>
    </lineage>
</organism>
<dbReference type="Proteomes" id="UP000183832">
    <property type="component" value="Unassembled WGS sequence"/>
</dbReference>
<sequence>MLPCDQLGFLDSLDAKIHSKYFEKINEIPYQISTELLKHSISFGDVLRIEFNRYAQNQINPMNVHKNNLFCLTKNCQSFYKVLYSKRLPEDNKVPVYRRIFRNMKGGFQV</sequence>
<accession>A0A1J1I239</accession>
<evidence type="ECO:0000313" key="2">
    <source>
        <dbReference type="Proteomes" id="UP000183832"/>
    </source>
</evidence>
<proteinExistence type="predicted"/>